<evidence type="ECO:0000313" key="4">
    <source>
        <dbReference type="Proteomes" id="UP000438760"/>
    </source>
</evidence>
<evidence type="ECO:0000256" key="2">
    <source>
        <dbReference type="SAM" id="SignalP"/>
    </source>
</evidence>
<dbReference type="Proteomes" id="UP000438760">
    <property type="component" value="Unassembled WGS sequence"/>
</dbReference>
<feature type="transmembrane region" description="Helical" evidence="1">
    <location>
        <begin position="385"/>
        <end position="403"/>
    </location>
</feature>
<keyword evidence="4" id="KW-1185">Reference proteome</keyword>
<name>A0A6I3LNZ5_9FLAO</name>
<keyword evidence="2" id="KW-0732">Signal</keyword>
<comment type="caution">
    <text evidence="3">The sequence shown here is derived from an EMBL/GenBank/DDBJ whole genome shotgun (WGS) entry which is preliminary data.</text>
</comment>
<feature type="signal peptide" evidence="2">
    <location>
        <begin position="1"/>
        <end position="24"/>
    </location>
</feature>
<accession>A0A6I3LNZ5</accession>
<sequence length="411" mass="47154">MKKIYTIALVILSTYFLSTQVGHAQSKTYTTTIAPITESGYYNIKLDNRIAGEASSNFSNLRIMQRDSLSFATTEVPYFIRNVQPTSKETKIIEYQTSTLVERDSINRFVIHNPEAKKVSDFYININKADVSIHASVRGSNDNQSWFIVKQKTPIYTYTSSNDSEVTLFITIPEGRYKYYEMELINNQSAPLKLNKVSTAVDTKTYGQFSPTLLKYADSKVNNKNKTSILYFAKQQYQYRLNKLLIEIDSPKDYYRKAILRDSLTKTNISFILSSKNRNEFILDDILVQNPYIEIYNGDNTPLVVKAVNTYSLTRFATAYLNANTSYTVNIIGDEYDTPEYDIQHFKNDIPSSLPIVETHDFQFNQFQKASPEEIKKANNAIQSIILWGVIIIVGLVIALICYKTFKKQDN</sequence>
<dbReference type="RefSeq" id="WP_155091943.1">
    <property type="nucleotide sequence ID" value="NZ_CP102754.1"/>
</dbReference>
<keyword evidence="1" id="KW-0812">Transmembrane</keyword>
<evidence type="ECO:0000313" key="3">
    <source>
        <dbReference type="EMBL" id="MTG97902.1"/>
    </source>
</evidence>
<evidence type="ECO:0008006" key="5">
    <source>
        <dbReference type="Google" id="ProtNLM"/>
    </source>
</evidence>
<evidence type="ECO:0000256" key="1">
    <source>
        <dbReference type="SAM" id="Phobius"/>
    </source>
</evidence>
<dbReference type="OrthoDB" id="994644at2"/>
<keyword evidence="1" id="KW-1133">Transmembrane helix</keyword>
<organism evidence="3 4">
    <name type="scientific">Myroides albus</name>
    <dbReference type="NCBI Taxonomy" id="2562892"/>
    <lineage>
        <taxon>Bacteria</taxon>
        <taxon>Pseudomonadati</taxon>
        <taxon>Bacteroidota</taxon>
        <taxon>Flavobacteriia</taxon>
        <taxon>Flavobacteriales</taxon>
        <taxon>Flavobacteriaceae</taxon>
        <taxon>Myroides</taxon>
    </lineage>
</organism>
<feature type="chain" id="PRO_5026039417" description="DUF3999 domain-containing protein" evidence="2">
    <location>
        <begin position="25"/>
        <end position="411"/>
    </location>
</feature>
<gene>
    <name evidence="3" type="ORF">GJV76_07065</name>
</gene>
<keyword evidence="1" id="KW-0472">Membrane</keyword>
<proteinExistence type="predicted"/>
<dbReference type="AlphaFoldDB" id="A0A6I3LNZ5"/>
<dbReference type="EMBL" id="WMJX01000011">
    <property type="protein sequence ID" value="MTG97902.1"/>
    <property type="molecule type" value="Genomic_DNA"/>
</dbReference>
<reference evidence="3 4" key="1">
    <citation type="submission" date="2019-11" db="EMBL/GenBank/DDBJ databases">
        <title>Genome of Strain BIT-d1.</title>
        <authorList>
            <person name="Yang Y."/>
        </authorList>
    </citation>
    <scope>NUCLEOTIDE SEQUENCE [LARGE SCALE GENOMIC DNA]</scope>
    <source>
        <strain evidence="3 4">BIT-d1</strain>
    </source>
</reference>
<protein>
    <recommendedName>
        <fullName evidence="5">DUF3999 domain-containing protein</fullName>
    </recommendedName>
</protein>